<feature type="region of interest" description="Disordered" evidence="1">
    <location>
        <begin position="65"/>
        <end position="116"/>
    </location>
</feature>
<evidence type="ECO:0000256" key="1">
    <source>
        <dbReference type="SAM" id="MobiDB-lite"/>
    </source>
</evidence>
<comment type="caution">
    <text evidence="2">The sequence shown here is derived from an EMBL/GenBank/DDBJ whole genome shotgun (WGS) entry which is preliminary data.</text>
</comment>
<name>A0A2V0RAI9_9ZZZZ</name>
<feature type="compositionally biased region" description="Basic and acidic residues" evidence="1">
    <location>
        <begin position="65"/>
        <end position="107"/>
    </location>
</feature>
<proteinExistence type="predicted"/>
<dbReference type="AlphaFoldDB" id="A0A2V0RAI9"/>
<dbReference type="EMBL" id="BDQB01000230">
    <property type="protein sequence ID" value="GBH22353.1"/>
    <property type="molecule type" value="Genomic_RNA"/>
</dbReference>
<reference evidence="2" key="1">
    <citation type="submission" date="2017-04" db="EMBL/GenBank/DDBJ databases">
        <title>Unveiling RNA virosphere associated with marine microorganisms.</title>
        <authorList>
            <person name="Urayama S."/>
            <person name="Takaki Y."/>
            <person name="Nishi S."/>
            <person name="Yoshida Y."/>
            <person name="Deguchi S."/>
            <person name="Takai K."/>
            <person name="Nunoura T."/>
        </authorList>
    </citation>
    <scope>NUCLEOTIDE SEQUENCE</scope>
</reference>
<accession>A0A2V0RAI9</accession>
<organism evidence="2">
    <name type="scientific">viral metagenome</name>
    <dbReference type="NCBI Taxonomy" id="1070528"/>
    <lineage>
        <taxon>unclassified sequences</taxon>
        <taxon>metagenomes</taxon>
        <taxon>organismal metagenomes</taxon>
    </lineage>
</organism>
<feature type="region of interest" description="Disordered" evidence="1">
    <location>
        <begin position="1"/>
        <end position="28"/>
    </location>
</feature>
<protein>
    <submittedName>
        <fullName evidence="2">Uncharacterized protein</fullName>
    </submittedName>
</protein>
<sequence length="1124" mass="127294">MSDKTEAYKGKLPRPSKTQTVKEFEDEEIKPDAEYTEFNSVAEILAKPQYFKLIIDQPEFQAMLKREGIESPDASEPKAAEQKKDDDKEKSKEVKKAEEPDEPKPNTEEDEPKTSIDVVMVPSLEEISPPTEEAVSEIAATTKVFIPKYKRVMHNLTSPVSIDVTHGLGTLKTSGLEDIYTKYSGDRKSKKGSKMFKWLQTYRPMGVIAPIKYDAVTGMVSSDNHSYMFDADVAGNSATAHKYEINRLRPKIADSFPMFTRNMRMDPSVPDALTTGVEERTLVDLSTELRIDGERLKSADIIANPWRFPMMLRDKEAYRYMSLTFDDWRRVHGRYIDDVMLQYVRERNAKERDERTNTTLSLTLYDRFVISNAGANSQDYYYNVIPNSENVMLCETVLNRSFNKAMEAISTIAPSQRSISTNITNRQASHMLLNLTSVQPSDGANFAKHLGAFLLGGKRRALEVDIDDGATKTPLLNALSSFASLIMLDERFVDERTYRQLMVNVLLPFFDEFQTQRQGDGGVRVSKGVHQIADDLMRLERVELPEVTKVVDLAGRGRARAREIKAILTNLLTRLRETRYVRLNERAQLFKTEGASPFIPFNSRDDIVDIVLFGTRGDGEESRMHEVSSYRPEAIRISSLLEEFADVLGRMRQYDGVGLALTEAMKTKTHLPMSMAIFNDAFVHGSTNTELQPAVDRRDIRARGTIDSVMLPFDGALSFLLYGIGSSEVAETNNAFVRFKAMTTPLMPSLYPVYLYFERAIAQSAYREFSDTLLITHRDMVVEGCIDALAVYFESVDPESKERIEYLFDERRTLDQEAGFELPAALTSTTFAIHEYTPIVGKEGALTLPGSFDKNNEILQKNERLNAYDASLEAVDKTVTRMFIDFKAIEPMRIETYNSGTSLVYAKRPNADQYINLREIIISAKYIDSDKLSIEAIKNLAYVHMRRRPQEFDNVEVLGVYIDDIKTSFKFVEHTGLSDIVAAAPSITIDRSSRNLDTDFEVSEISVYYHRITDRQGALSDPALMRELEYLSGFMTHVSIDADDIQKCLVNFNHSDPMNPSIYKLDLDGTRIDEDSLADVKIRDGRGITYAGRLTLSTRDSETLTITDTLSPREVLGQQGIRNI</sequence>
<evidence type="ECO:0000313" key="2">
    <source>
        <dbReference type="EMBL" id="GBH22353.1"/>
    </source>
</evidence>